<dbReference type="Proteomes" id="UP000309848">
    <property type="component" value="Unassembled WGS sequence"/>
</dbReference>
<dbReference type="Pfam" id="PF13699">
    <property type="entry name" value="eCIS_core"/>
    <property type="match status" value="1"/>
</dbReference>
<gene>
    <name evidence="4" type="ORF">E5A74_02195</name>
</gene>
<evidence type="ECO:0000256" key="2">
    <source>
        <dbReference type="SAM" id="Phobius"/>
    </source>
</evidence>
<dbReference type="AlphaFoldDB" id="A0A4S1WUI5"/>
<dbReference type="EMBL" id="SRXU01000001">
    <property type="protein sequence ID" value="TGX46007.1"/>
    <property type="molecule type" value="Genomic_DNA"/>
</dbReference>
<evidence type="ECO:0000313" key="5">
    <source>
        <dbReference type="Proteomes" id="UP000309848"/>
    </source>
</evidence>
<accession>A0A4S1WUI5</accession>
<sequence length="1114" mass="118871">MAGTAARQSAEANPAPRAPEPGRSHDRRRVQTALKLSDPGDAAEREAVATARAVMQMRDPVVAPQARVPMLAARAPAAVPAPSKAKKDEVSPELTAEIKSLAGSGKPLSPDTRSFLEPRFKANFAGVRVHTGGKAENLATRLGARAFTFGKDIFFNAGAYKPDSPEGMELIAHELTHTIQQREVVQREVIQREEAVTVQQRSEPQVQRGIVSEALDWIADKANVIPGFRLFTIIIGRNPINMSKVDRSGANILRALIEFIPGGGLIVQALENHGIFEKGGKFIEEQFAALADLGGAVRDALMEFIDSLGWRDIFRLGSLWDRAKRIFTTPIDKAITFGKGLVTGIATLVKDAIIKPLGRWAAANIPKWDLLVGVFGKNPISDEGESPASALIGGFMELIGQKEIWENIKKGNAVAKAWAWFQGAMKGALSLVTSIPGRVMSTIRSLTIFDIVTLVGAFQKIIGAFASFVGDFMRWAGGTVLQLLEIILSVVAPTVIPYLKKAGGAFSTIIKNPIGFVRTLVRAGIQGFRQFARNFLAHLKAALIGWLTGSLGGLGIYIPSGFTLIEILKFVLSVMGLTWANVRAKLVAATNETVVKALETGFDIVKTLVTEGPAAAWQKIVETLTNLKQMAIDAVMDFVKSKVVEAAVTKLLSMLSPAGAFIQAIIAIYNTIMFFVERIRQIAQVAAAFIDGIAAIAAGNIAPAANKVEQTMAGLLVLVISFLARIAGLGKVSDAITGLVKKIRAPIDKALDKVVAWIVATAKSLGKMAKQGVSMLVDWWKEKLGFTNKDGESHTLQFIGGDDNAKMGIATTLQPVRTYLDNHPDKGSAEWNTANSIFTAAMQVIYSPALKTQAEKDRRAAIKAQLAKVSAAFAKLAGDPPKDNEYGTNSDPSYGNPAKVDIIVGDPKSGSITGPWPVTKKGYKEIYDAGLTTATDRWVQMHIISEKIGGSGSDFGNLVPAPNSVNTGPFRSFEHAIPGLARAKSGKIKNRVWVEVSISGSKTAATGISGKAGLYLWKGRKPKPTWIKSEAASLSASAGIPVPQLTAARKLVVNFTSATEMTRDFGISSGAAALCKQGRPYGSMAAFSTSMLARGATAAQVAAFITRGAVLNGP</sequence>
<protein>
    <submittedName>
        <fullName evidence="4">DUF4157 domain-containing protein</fullName>
    </submittedName>
</protein>
<keyword evidence="2" id="KW-0812">Transmembrane</keyword>
<feature type="transmembrane region" description="Helical" evidence="2">
    <location>
        <begin position="658"/>
        <end position="676"/>
    </location>
</feature>
<comment type="caution">
    <text evidence="4">The sequence shown here is derived from an EMBL/GenBank/DDBJ whole genome shotgun (WGS) entry which is preliminary data.</text>
</comment>
<name>A0A4S1WUI5_9SPHN</name>
<feature type="transmembrane region" description="Helical" evidence="2">
    <location>
        <begin position="535"/>
        <end position="558"/>
    </location>
</feature>
<evidence type="ECO:0000256" key="1">
    <source>
        <dbReference type="SAM" id="MobiDB-lite"/>
    </source>
</evidence>
<evidence type="ECO:0000313" key="4">
    <source>
        <dbReference type="EMBL" id="TGX46007.1"/>
    </source>
</evidence>
<feature type="transmembrane region" description="Helical" evidence="2">
    <location>
        <begin position="447"/>
        <end position="469"/>
    </location>
</feature>
<feature type="region of interest" description="Disordered" evidence="1">
    <location>
        <begin position="1"/>
        <end position="44"/>
    </location>
</feature>
<keyword evidence="2" id="KW-1133">Transmembrane helix</keyword>
<reference evidence="4 5" key="1">
    <citation type="submission" date="2019-04" db="EMBL/GenBank/DDBJ databases">
        <title>Sphingomonas psychrotolerans sp. nov., isolated from soil in the Tianshan Mountains, Xinjiang, China.</title>
        <authorList>
            <person name="Luo Y."/>
            <person name="Sheng H."/>
        </authorList>
    </citation>
    <scope>NUCLEOTIDE SEQUENCE [LARGE SCALE GENOMIC DNA]</scope>
    <source>
        <strain evidence="4 5">KIS18-15</strain>
    </source>
</reference>
<dbReference type="InterPro" id="IPR025295">
    <property type="entry name" value="eCIS_core_dom"/>
</dbReference>
<dbReference type="OrthoDB" id="7387101at2"/>
<keyword evidence="5" id="KW-1185">Reference proteome</keyword>
<keyword evidence="2" id="KW-0472">Membrane</keyword>
<feature type="domain" description="eCIS core" evidence="3">
    <location>
        <begin position="107"/>
        <end position="183"/>
    </location>
</feature>
<feature type="transmembrane region" description="Helical" evidence="2">
    <location>
        <begin position="475"/>
        <end position="499"/>
    </location>
</feature>
<feature type="transmembrane region" description="Helical" evidence="2">
    <location>
        <begin position="713"/>
        <end position="732"/>
    </location>
</feature>
<organism evidence="4 5">
    <name type="scientific">Sphingomonas naasensis</name>
    <dbReference type="NCBI Taxonomy" id="1344951"/>
    <lineage>
        <taxon>Bacteria</taxon>
        <taxon>Pseudomonadati</taxon>
        <taxon>Pseudomonadota</taxon>
        <taxon>Alphaproteobacteria</taxon>
        <taxon>Sphingomonadales</taxon>
        <taxon>Sphingomonadaceae</taxon>
        <taxon>Sphingomonas</taxon>
    </lineage>
</organism>
<proteinExistence type="predicted"/>
<feature type="transmembrane region" description="Helical" evidence="2">
    <location>
        <begin position="682"/>
        <end position="701"/>
    </location>
</feature>
<dbReference type="RefSeq" id="WP_135982390.1">
    <property type="nucleotide sequence ID" value="NZ_JAASQM010000001.1"/>
</dbReference>
<evidence type="ECO:0000259" key="3">
    <source>
        <dbReference type="Pfam" id="PF13699"/>
    </source>
</evidence>